<evidence type="ECO:0000313" key="2">
    <source>
        <dbReference type="EMBL" id="THG91061.1"/>
    </source>
</evidence>
<dbReference type="AlphaFoldDB" id="A0A4S4K0L4"/>
<keyword evidence="1" id="KW-0812">Transmembrane</keyword>
<dbReference type="EMBL" id="JALP01000094">
    <property type="protein sequence ID" value="THG91061.1"/>
    <property type="molecule type" value="Genomic_DNA"/>
</dbReference>
<organism evidence="2 3">
    <name type="scientific">Alkalihalobacillus alcalophilus ATCC 27647 = CGMCC 1.3604</name>
    <dbReference type="NCBI Taxonomy" id="1218173"/>
    <lineage>
        <taxon>Bacteria</taxon>
        <taxon>Bacillati</taxon>
        <taxon>Bacillota</taxon>
        <taxon>Bacilli</taxon>
        <taxon>Bacillales</taxon>
        <taxon>Bacillaceae</taxon>
        <taxon>Alkalihalobacillus</taxon>
    </lineage>
</organism>
<sequence length="38" mass="4166">MSEFEALELIITVATNAAMYTIALVTLVITIVLLIKDK</sequence>
<name>A0A4S4K0L4_ALKAL</name>
<proteinExistence type="predicted"/>
<dbReference type="Proteomes" id="UP000297014">
    <property type="component" value="Unassembled WGS sequence"/>
</dbReference>
<feature type="transmembrane region" description="Helical" evidence="1">
    <location>
        <begin position="17"/>
        <end position="35"/>
    </location>
</feature>
<keyword evidence="1" id="KW-1133">Transmembrane helix</keyword>
<keyword evidence="1" id="KW-0472">Membrane</keyword>
<evidence type="ECO:0000256" key="1">
    <source>
        <dbReference type="SAM" id="Phobius"/>
    </source>
</evidence>
<protein>
    <recommendedName>
        <fullName evidence="4">Holin</fullName>
    </recommendedName>
</protein>
<evidence type="ECO:0000313" key="3">
    <source>
        <dbReference type="Proteomes" id="UP000297014"/>
    </source>
</evidence>
<reference evidence="2 3" key="1">
    <citation type="submission" date="2014-01" db="EMBL/GenBank/DDBJ databases">
        <title>Draft genome sequencing of Bacillus alcalophilus CGMCC 1.3604.</title>
        <authorList>
            <person name="Yang J."/>
            <person name="Diao L."/>
            <person name="Yang S."/>
        </authorList>
    </citation>
    <scope>NUCLEOTIDE SEQUENCE [LARGE SCALE GENOMIC DNA]</scope>
    <source>
        <strain evidence="2 3">CGMCC 1.3604</strain>
    </source>
</reference>
<accession>A0A4S4K0L4</accession>
<comment type="caution">
    <text evidence="2">The sequence shown here is derived from an EMBL/GenBank/DDBJ whole genome shotgun (WGS) entry which is preliminary data.</text>
</comment>
<evidence type="ECO:0008006" key="4">
    <source>
        <dbReference type="Google" id="ProtNLM"/>
    </source>
</evidence>
<gene>
    <name evidence="2" type="ORF">AJ85_07395</name>
</gene>